<keyword evidence="3" id="KW-1185">Reference proteome</keyword>
<evidence type="ECO:0000313" key="2">
    <source>
        <dbReference type="EMBL" id="CAK9325406.1"/>
    </source>
</evidence>
<accession>A0ABP0Z0V9</accession>
<keyword evidence="1" id="KW-0812">Transmembrane</keyword>
<dbReference type="EMBL" id="OZ021741">
    <property type="protein sequence ID" value="CAK9325406.1"/>
    <property type="molecule type" value="Genomic_DNA"/>
</dbReference>
<protein>
    <submittedName>
        <fullName evidence="2">Uncharacterized protein</fullName>
    </submittedName>
</protein>
<gene>
    <name evidence="2" type="ORF">CITCOLO1_LOCUS17666</name>
</gene>
<proteinExistence type="predicted"/>
<name>A0ABP0Z0V9_9ROSI</name>
<sequence length="131" mass="15082">MEVVKEKKSVKFKATSEKFKSMKKRQLPHTCSRKGYARSEEEMVLIIVSFHYCILLLIEYVYFIVKKKSCPSSPLVSRVALLTREHRKKDGNHVNSQVAETLESSMEARDTVAEKCHDFIQMQNESGILNG</sequence>
<evidence type="ECO:0000313" key="3">
    <source>
        <dbReference type="Proteomes" id="UP001642487"/>
    </source>
</evidence>
<keyword evidence="1" id="KW-0472">Membrane</keyword>
<feature type="transmembrane region" description="Helical" evidence="1">
    <location>
        <begin position="43"/>
        <end position="65"/>
    </location>
</feature>
<keyword evidence="1" id="KW-1133">Transmembrane helix</keyword>
<dbReference type="Proteomes" id="UP001642487">
    <property type="component" value="Chromosome 7"/>
</dbReference>
<organism evidence="2 3">
    <name type="scientific">Citrullus colocynthis</name>
    <name type="common">colocynth</name>
    <dbReference type="NCBI Taxonomy" id="252529"/>
    <lineage>
        <taxon>Eukaryota</taxon>
        <taxon>Viridiplantae</taxon>
        <taxon>Streptophyta</taxon>
        <taxon>Embryophyta</taxon>
        <taxon>Tracheophyta</taxon>
        <taxon>Spermatophyta</taxon>
        <taxon>Magnoliopsida</taxon>
        <taxon>eudicotyledons</taxon>
        <taxon>Gunneridae</taxon>
        <taxon>Pentapetalae</taxon>
        <taxon>rosids</taxon>
        <taxon>fabids</taxon>
        <taxon>Cucurbitales</taxon>
        <taxon>Cucurbitaceae</taxon>
        <taxon>Benincaseae</taxon>
        <taxon>Citrullus</taxon>
    </lineage>
</organism>
<evidence type="ECO:0000256" key="1">
    <source>
        <dbReference type="SAM" id="Phobius"/>
    </source>
</evidence>
<reference evidence="2 3" key="1">
    <citation type="submission" date="2024-03" db="EMBL/GenBank/DDBJ databases">
        <authorList>
            <person name="Gkanogiannis A."/>
            <person name="Becerra Lopez-Lavalle L."/>
        </authorList>
    </citation>
    <scope>NUCLEOTIDE SEQUENCE [LARGE SCALE GENOMIC DNA]</scope>
</reference>